<dbReference type="EMBL" id="DYZA01000094">
    <property type="protein sequence ID" value="HJD96996.1"/>
    <property type="molecule type" value="Genomic_DNA"/>
</dbReference>
<dbReference type="GO" id="GO:0020037">
    <property type="term" value="F:heme binding"/>
    <property type="evidence" value="ECO:0007669"/>
    <property type="project" value="InterPro"/>
</dbReference>
<dbReference type="RefSeq" id="WP_304121716.1">
    <property type="nucleotide sequence ID" value="NZ_DYZA01000094.1"/>
</dbReference>
<evidence type="ECO:0000313" key="11">
    <source>
        <dbReference type="EMBL" id="HJD96996.1"/>
    </source>
</evidence>
<accession>A0A921DRG4</accession>
<reference evidence="11" key="2">
    <citation type="submission" date="2021-09" db="EMBL/GenBank/DDBJ databases">
        <authorList>
            <person name="Gilroy R."/>
        </authorList>
    </citation>
    <scope>NUCLEOTIDE SEQUENCE</scope>
    <source>
        <strain evidence="11">ChiGjej2B2-19336</strain>
    </source>
</reference>
<feature type="transmembrane region" description="Helical" evidence="9">
    <location>
        <begin position="141"/>
        <end position="164"/>
    </location>
</feature>
<evidence type="ECO:0000256" key="4">
    <source>
        <dbReference type="ARBA" id="ARBA00016463"/>
    </source>
</evidence>
<evidence type="ECO:0000259" key="10">
    <source>
        <dbReference type="Pfam" id="PF01578"/>
    </source>
</evidence>
<feature type="transmembrane region" description="Helical" evidence="9">
    <location>
        <begin position="184"/>
        <end position="204"/>
    </location>
</feature>
<dbReference type="GO" id="GO:0015232">
    <property type="term" value="F:heme transmembrane transporter activity"/>
    <property type="evidence" value="ECO:0007669"/>
    <property type="project" value="InterPro"/>
</dbReference>
<evidence type="ECO:0000256" key="3">
    <source>
        <dbReference type="ARBA" id="ARBA00005840"/>
    </source>
</evidence>
<feature type="transmembrane region" description="Helical" evidence="9">
    <location>
        <begin position="7"/>
        <end position="27"/>
    </location>
</feature>
<dbReference type="PANTHER" id="PTHR30071:SF1">
    <property type="entry name" value="CYTOCHROME B_B6 PROTEIN-RELATED"/>
    <property type="match status" value="1"/>
</dbReference>
<name>A0A921DRG4_9BACT</name>
<comment type="similarity">
    <text evidence="3">Belongs to the CcmC/CycZ/HelC family.</text>
</comment>
<dbReference type="AlphaFoldDB" id="A0A921DRG4"/>
<keyword evidence="5 9" id="KW-0812">Transmembrane</keyword>
<protein>
    <recommendedName>
        <fullName evidence="4">Heme exporter protein C</fullName>
    </recommendedName>
</protein>
<dbReference type="InterPro" id="IPR045062">
    <property type="entry name" value="Cyt_c_biogenesis_CcsA/CcmC"/>
</dbReference>
<dbReference type="PRINTS" id="PR01386">
    <property type="entry name" value="CCMCBIOGNSIS"/>
</dbReference>
<sequence>MKRSYIAFFAVLGGLAMAFCQWLVYAYAPEEQVMGPAQKIFYIHLPLAWWGLISFGVSCVAGILYLKTRKQKYDLLSASSVEIGMLFCTLTLATGSIWGRHSWGVWWTWDPRLTTALILWFIYAGCMALRSMPMPESRRAALCSVVAVAGFLDVPLVFFSARLWRSIHPSVFASQGGGLEKEMAVAVVACVISFFFIWLALLLLRYRQKLLAGRLDALFFERMMEESENEQH</sequence>
<dbReference type="GO" id="GO:0017004">
    <property type="term" value="P:cytochrome complex assembly"/>
    <property type="evidence" value="ECO:0007669"/>
    <property type="project" value="UniProtKB-KW"/>
</dbReference>
<proteinExistence type="inferred from homology"/>
<dbReference type="InterPro" id="IPR003557">
    <property type="entry name" value="Cyt_c_biogenesis_CcmC"/>
</dbReference>
<evidence type="ECO:0000256" key="1">
    <source>
        <dbReference type="ARBA" id="ARBA00002442"/>
    </source>
</evidence>
<dbReference type="Pfam" id="PF01578">
    <property type="entry name" value="Cytochrom_C_asm"/>
    <property type="match status" value="1"/>
</dbReference>
<feature type="domain" description="Cytochrome c assembly protein" evidence="10">
    <location>
        <begin position="11"/>
        <end position="167"/>
    </location>
</feature>
<evidence type="ECO:0000256" key="5">
    <source>
        <dbReference type="ARBA" id="ARBA00022692"/>
    </source>
</evidence>
<reference evidence="11" key="1">
    <citation type="journal article" date="2021" name="PeerJ">
        <title>Extensive microbial diversity within the chicken gut microbiome revealed by metagenomics and culture.</title>
        <authorList>
            <person name="Gilroy R."/>
            <person name="Ravi A."/>
            <person name="Getino M."/>
            <person name="Pursley I."/>
            <person name="Horton D.L."/>
            <person name="Alikhan N.F."/>
            <person name="Baker D."/>
            <person name="Gharbi K."/>
            <person name="Hall N."/>
            <person name="Watson M."/>
            <person name="Adriaenssens E.M."/>
            <person name="Foster-Nyarko E."/>
            <person name="Jarju S."/>
            <person name="Secka A."/>
            <person name="Antonio M."/>
            <person name="Oren A."/>
            <person name="Chaudhuri R.R."/>
            <person name="La Ragione R."/>
            <person name="Hildebrand F."/>
            <person name="Pallen M.J."/>
        </authorList>
    </citation>
    <scope>NUCLEOTIDE SEQUENCE</scope>
    <source>
        <strain evidence="11">ChiGjej2B2-19336</strain>
    </source>
</reference>
<dbReference type="PANTHER" id="PTHR30071">
    <property type="entry name" value="HEME EXPORTER PROTEIN C"/>
    <property type="match status" value="1"/>
</dbReference>
<feature type="transmembrane region" description="Helical" evidence="9">
    <location>
        <begin position="47"/>
        <end position="66"/>
    </location>
</feature>
<gene>
    <name evidence="11" type="ORF">K8W16_05060</name>
</gene>
<feature type="transmembrane region" description="Helical" evidence="9">
    <location>
        <begin position="78"/>
        <end position="99"/>
    </location>
</feature>
<dbReference type="Proteomes" id="UP000698963">
    <property type="component" value="Unassembled WGS sequence"/>
</dbReference>
<evidence type="ECO:0000256" key="6">
    <source>
        <dbReference type="ARBA" id="ARBA00022748"/>
    </source>
</evidence>
<keyword evidence="8 9" id="KW-0472">Membrane</keyword>
<evidence type="ECO:0000256" key="9">
    <source>
        <dbReference type="SAM" id="Phobius"/>
    </source>
</evidence>
<dbReference type="GO" id="GO:0005886">
    <property type="term" value="C:plasma membrane"/>
    <property type="evidence" value="ECO:0007669"/>
    <property type="project" value="TreeGrafter"/>
</dbReference>
<evidence type="ECO:0000313" key="12">
    <source>
        <dbReference type="Proteomes" id="UP000698963"/>
    </source>
</evidence>
<keyword evidence="7 9" id="KW-1133">Transmembrane helix</keyword>
<evidence type="ECO:0000256" key="7">
    <source>
        <dbReference type="ARBA" id="ARBA00022989"/>
    </source>
</evidence>
<dbReference type="InterPro" id="IPR002541">
    <property type="entry name" value="Cyt_c_assembly"/>
</dbReference>
<comment type="function">
    <text evidence="1">Required for the export of heme to the periplasm for the biogenesis of c-type cytochromes.</text>
</comment>
<comment type="subcellular location">
    <subcellularLocation>
        <location evidence="2">Membrane</location>
        <topology evidence="2">Multi-pass membrane protein</topology>
    </subcellularLocation>
</comment>
<keyword evidence="6" id="KW-0201">Cytochrome c-type biogenesis</keyword>
<feature type="transmembrane region" description="Helical" evidence="9">
    <location>
        <begin position="111"/>
        <end position="129"/>
    </location>
</feature>
<evidence type="ECO:0000256" key="8">
    <source>
        <dbReference type="ARBA" id="ARBA00023136"/>
    </source>
</evidence>
<organism evidence="11 12">
    <name type="scientific">Mailhella massiliensis</name>
    <dbReference type="NCBI Taxonomy" id="1903261"/>
    <lineage>
        <taxon>Bacteria</taxon>
        <taxon>Pseudomonadati</taxon>
        <taxon>Thermodesulfobacteriota</taxon>
        <taxon>Desulfovibrionia</taxon>
        <taxon>Desulfovibrionales</taxon>
        <taxon>Desulfovibrionaceae</taxon>
        <taxon>Mailhella</taxon>
    </lineage>
</organism>
<evidence type="ECO:0000256" key="2">
    <source>
        <dbReference type="ARBA" id="ARBA00004141"/>
    </source>
</evidence>
<comment type="caution">
    <text evidence="11">The sequence shown here is derived from an EMBL/GenBank/DDBJ whole genome shotgun (WGS) entry which is preliminary data.</text>
</comment>